<keyword evidence="3 9" id="KW-0285">Flavoprotein</keyword>
<dbReference type="GO" id="GO:0000049">
    <property type="term" value="F:tRNA binding"/>
    <property type="evidence" value="ECO:0007669"/>
    <property type="project" value="UniProtKB-KW"/>
</dbReference>
<proteinExistence type="inferred from homology"/>
<dbReference type="InterPro" id="IPR004653">
    <property type="entry name" value="DusA"/>
</dbReference>
<evidence type="ECO:0000313" key="14">
    <source>
        <dbReference type="Proteomes" id="UP001162131"/>
    </source>
</evidence>
<dbReference type="InterPro" id="IPR035587">
    <property type="entry name" value="DUS-like_FMN-bd"/>
</dbReference>
<sequence length="358" mass="41111">MTSPDNITMEPVISVAPMIDITNVLFRNFMRLLTRKTTLWTEMITTSEILNTPHLDRCLWNDPKEHPVVVQLGGNDPTLLGAAASLCELKGFDQINLNCGCPSNRVQDGKFGACLMLEPELVRDCCAEMKRRVQIPVTVKCRLGVDDHDSYENLENFISIVSSSGVNEFVVHARKAILSGLTPTQNRTIPKINYEFVYRLQERFPDFKFHINGEIATEKQGIGRHESIRQQVERGLGVMIGRVAYNYPWLFRNMDSMYYGVPDQGLNRREIILQYAEYCDRYLEESGSEWNKMVLAKPLMNLFYLERGNTRYRNELDRLSRNKETAHFSAVAEQIVDIMETVNPEALNQFDIEETGKI</sequence>
<evidence type="ECO:0000256" key="7">
    <source>
        <dbReference type="ARBA" id="ARBA00022884"/>
    </source>
</evidence>
<evidence type="ECO:0000256" key="1">
    <source>
        <dbReference type="ARBA" id="ARBA00001917"/>
    </source>
</evidence>
<dbReference type="GO" id="GO:0050660">
    <property type="term" value="F:flavin adenine dinucleotide binding"/>
    <property type="evidence" value="ECO:0007669"/>
    <property type="project" value="InterPro"/>
</dbReference>
<evidence type="ECO:0000256" key="9">
    <source>
        <dbReference type="PIRNR" id="PIRNR006621"/>
    </source>
</evidence>
<dbReference type="NCBIfam" id="NF008774">
    <property type="entry name" value="PRK11815.1"/>
    <property type="match status" value="1"/>
</dbReference>
<evidence type="ECO:0000259" key="12">
    <source>
        <dbReference type="Pfam" id="PF01207"/>
    </source>
</evidence>
<keyword evidence="2" id="KW-0820">tRNA-binding</keyword>
<dbReference type="AlphaFoldDB" id="A0AAU9JL25"/>
<feature type="domain" description="DUS-like FMN-binding" evidence="12">
    <location>
        <begin position="15"/>
        <end position="330"/>
    </location>
</feature>
<dbReference type="PROSITE" id="PS01136">
    <property type="entry name" value="UPF0034"/>
    <property type="match status" value="1"/>
</dbReference>
<comment type="function">
    <text evidence="9">Catalyzes the synthesis of dihydrouridine, a modified base found in the D-loop of most tRNAs.</text>
</comment>
<feature type="binding site" evidence="11">
    <location>
        <position position="172"/>
    </location>
    <ligand>
        <name>FMN</name>
        <dbReference type="ChEBI" id="CHEBI:58210"/>
    </ligand>
</feature>
<evidence type="ECO:0000256" key="4">
    <source>
        <dbReference type="ARBA" id="ARBA00022643"/>
    </source>
</evidence>
<feature type="binding site" evidence="11">
    <location>
        <position position="140"/>
    </location>
    <ligand>
        <name>FMN</name>
        <dbReference type="ChEBI" id="CHEBI:58210"/>
    </ligand>
</feature>
<evidence type="ECO:0000256" key="3">
    <source>
        <dbReference type="ARBA" id="ARBA00022630"/>
    </source>
</evidence>
<keyword evidence="5 9" id="KW-0819">tRNA processing</keyword>
<keyword evidence="14" id="KW-1185">Reference proteome</keyword>
<dbReference type="PIRSF" id="PIRSF006621">
    <property type="entry name" value="Dus"/>
    <property type="match status" value="1"/>
</dbReference>
<dbReference type="EC" id="1.3.1.-" evidence="9"/>
<dbReference type="CDD" id="cd02801">
    <property type="entry name" value="DUS_like_FMN"/>
    <property type="match status" value="1"/>
</dbReference>
<feature type="binding site" evidence="11">
    <location>
        <begin position="241"/>
        <end position="242"/>
    </location>
    <ligand>
        <name>FMN</name>
        <dbReference type="ChEBI" id="CHEBI:58210"/>
    </ligand>
</feature>
<reference evidence="13" key="1">
    <citation type="submission" date="2021-09" db="EMBL/GenBank/DDBJ databases">
        <authorList>
            <consortium name="AG Swart"/>
            <person name="Singh M."/>
            <person name="Singh A."/>
            <person name="Seah K."/>
            <person name="Emmerich C."/>
        </authorList>
    </citation>
    <scope>NUCLEOTIDE SEQUENCE</scope>
    <source>
        <strain evidence="13">ATCC30299</strain>
    </source>
</reference>
<evidence type="ECO:0000256" key="5">
    <source>
        <dbReference type="ARBA" id="ARBA00022694"/>
    </source>
</evidence>
<gene>
    <name evidence="13" type="ORF">BSTOLATCC_MIC31573</name>
</gene>
<feature type="active site" description="Proton donor" evidence="10">
    <location>
        <position position="101"/>
    </location>
</feature>
<protein>
    <recommendedName>
        <fullName evidence="9">tRNA-dihydrouridine synthase</fullName>
        <ecNumber evidence="9">1.3.1.-</ecNumber>
    </recommendedName>
</protein>
<keyword evidence="8 9" id="KW-0560">Oxidoreductase</keyword>
<dbReference type="EMBL" id="CAJZBQ010000032">
    <property type="protein sequence ID" value="CAG9322440.1"/>
    <property type="molecule type" value="Genomic_DNA"/>
</dbReference>
<dbReference type="Proteomes" id="UP001162131">
    <property type="component" value="Unassembled WGS sequence"/>
</dbReference>
<dbReference type="SUPFAM" id="SSF51395">
    <property type="entry name" value="FMN-linked oxidoreductases"/>
    <property type="match status" value="1"/>
</dbReference>
<feature type="binding site" evidence="11">
    <location>
        <position position="71"/>
    </location>
    <ligand>
        <name>FMN</name>
        <dbReference type="ChEBI" id="CHEBI:58210"/>
    </ligand>
</feature>
<evidence type="ECO:0000256" key="6">
    <source>
        <dbReference type="ARBA" id="ARBA00022857"/>
    </source>
</evidence>
<evidence type="ECO:0000256" key="11">
    <source>
        <dbReference type="PIRSR" id="PIRSR006621-2"/>
    </source>
</evidence>
<keyword evidence="6" id="KW-0521">NADP</keyword>
<evidence type="ECO:0000313" key="13">
    <source>
        <dbReference type="EMBL" id="CAG9322440.1"/>
    </source>
</evidence>
<comment type="caution">
    <text evidence="13">The sequence shown here is derived from an EMBL/GenBank/DDBJ whole genome shotgun (WGS) entry which is preliminary data.</text>
</comment>
<dbReference type="Pfam" id="PF01207">
    <property type="entry name" value="Dus"/>
    <property type="match status" value="1"/>
</dbReference>
<keyword evidence="7" id="KW-0694">RNA-binding</keyword>
<comment type="similarity">
    <text evidence="9">Belongs to the dus family.</text>
</comment>
<dbReference type="InterPro" id="IPR001269">
    <property type="entry name" value="DUS_fam"/>
</dbReference>
<dbReference type="InterPro" id="IPR013785">
    <property type="entry name" value="Aldolase_TIM"/>
</dbReference>
<evidence type="ECO:0000256" key="8">
    <source>
        <dbReference type="ARBA" id="ARBA00023002"/>
    </source>
</evidence>
<dbReference type="PANTHER" id="PTHR42907:SF1">
    <property type="entry name" value="FMN-LINKED OXIDOREDUCTASES SUPERFAMILY PROTEIN"/>
    <property type="match status" value="1"/>
</dbReference>
<dbReference type="InterPro" id="IPR018517">
    <property type="entry name" value="tRNA_hU_synthase_CS"/>
</dbReference>
<dbReference type="GO" id="GO:0017150">
    <property type="term" value="F:tRNA dihydrouridine synthase activity"/>
    <property type="evidence" value="ECO:0007669"/>
    <property type="project" value="InterPro"/>
</dbReference>
<evidence type="ECO:0000256" key="10">
    <source>
        <dbReference type="PIRSR" id="PIRSR006621-1"/>
    </source>
</evidence>
<dbReference type="PANTHER" id="PTHR42907">
    <property type="entry name" value="FMN-LINKED OXIDOREDUCTASES SUPERFAMILY PROTEIN"/>
    <property type="match status" value="1"/>
</dbReference>
<accession>A0AAU9JL25</accession>
<keyword evidence="4 9" id="KW-0288">FMN</keyword>
<organism evidence="13 14">
    <name type="scientific">Blepharisma stoltei</name>
    <dbReference type="NCBI Taxonomy" id="1481888"/>
    <lineage>
        <taxon>Eukaryota</taxon>
        <taxon>Sar</taxon>
        <taxon>Alveolata</taxon>
        <taxon>Ciliophora</taxon>
        <taxon>Postciliodesmatophora</taxon>
        <taxon>Heterotrichea</taxon>
        <taxon>Heterotrichida</taxon>
        <taxon>Blepharismidae</taxon>
        <taxon>Blepharisma</taxon>
    </lineage>
</organism>
<dbReference type="Gene3D" id="3.20.20.70">
    <property type="entry name" value="Aldolase class I"/>
    <property type="match status" value="1"/>
</dbReference>
<evidence type="ECO:0000256" key="2">
    <source>
        <dbReference type="ARBA" id="ARBA00022555"/>
    </source>
</evidence>
<name>A0AAU9JL25_9CILI</name>
<comment type="cofactor">
    <cofactor evidence="1 9 11">
        <name>FMN</name>
        <dbReference type="ChEBI" id="CHEBI:58210"/>
    </cofactor>
</comment>
<keyword evidence="11" id="KW-0547">Nucleotide-binding</keyword>